<dbReference type="AlphaFoldDB" id="A0A976FGM1"/>
<dbReference type="Pfam" id="PF08600">
    <property type="entry name" value="NuBaID_C"/>
    <property type="match status" value="1"/>
</dbReference>
<evidence type="ECO:0000256" key="3">
    <source>
        <dbReference type="ARBA" id="ARBA00022771"/>
    </source>
</evidence>
<dbReference type="InterPro" id="IPR012935">
    <property type="entry name" value="NuBaID_N"/>
</dbReference>
<dbReference type="EMBL" id="SHOA02000017">
    <property type="protein sequence ID" value="TDH66462.1"/>
    <property type="molecule type" value="Genomic_DNA"/>
</dbReference>
<organism evidence="8 9">
    <name type="scientific">Bremia lactucae</name>
    <name type="common">Lettuce downy mildew</name>
    <dbReference type="NCBI Taxonomy" id="4779"/>
    <lineage>
        <taxon>Eukaryota</taxon>
        <taxon>Sar</taxon>
        <taxon>Stramenopiles</taxon>
        <taxon>Oomycota</taxon>
        <taxon>Peronosporomycetes</taxon>
        <taxon>Peronosporales</taxon>
        <taxon>Peronosporaceae</taxon>
        <taxon>Bremia</taxon>
    </lineage>
</organism>
<dbReference type="PANTHER" id="PTHR15835">
    <property type="entry name" value="NUCLEAR-INTERACTING PARTNER OF ALK"/>
    <property type="match status" value="1"/>
</dbReference>
<comment type="subcellular location">
    <subcellularLocation>
        <location evidence="1">Nucleus</location>
    </subcellularLocation>
</comment>
<evidence type="ECO:0000313" key="9">
    <source>
        <dbReference type="Proteomes" id="UP000294530"/>
    </source>
</evidence>
<dbReference type="PANTHER" id="PTHR15835:SF6">
    <property type="entry name" value="ZINC FINGER C3HC-TYPE PROTEIN 1"/>
    <property type="match status" value="1"/>
</dbReference>
<dbReference type="GO" id="GO:0008270">
    <property type="term" value="F:zinc ion binding"/>
    <property type="evidence" value="ECO:0007669"/>
    <property type="project" value="UniProtKB-KW"/>
</dbReference>
<name>A0A976FGM1_BRELC</name>
<proteinExistence type="predicted"/>
<dbReference type="InterPro" id="IPR013909">
    <property type="entry name" value="NuBaID_C"/>
</dbReference>
<protein>
    <recommendedName>
        <fullName evidence="10">C3HC-type domain-containing protein</fullName>
    </recommendedName>
</protein>
<feature type="domain" description="C3HC-type" evidence="6">
    <location>
        <begin position="55"/>
        <end position="160"/>
    </location>
</feature>
<dbReference type="GeneID" id="94350919"/>
<dbReference type="RefSeq" id="XP_067815961.1">
    <property type="nucleotide sequence ID" value="XM_067965248.1"/>
</dbReference>
<comment type="caution">
    <text evidence="8">The sequence shown here is derived from an EMBL/GenBank/DDBJ whole genome shotgun (WGS) entry which is preliminary data.</text>
</comment>
<evidence type="ECO:0000259" key="6">
    <source>
        <dbReference type="Pfam" id="PF07967"/>
    </source>
</evidence>
<evidence type="ECO:0008006" key="10">
    <source>
        <dbReference type="Google" id="ProtNLM"/>
    </source>
</evidence>
<accession>A0A976FGM1</accession>
<evidence type="ECO:0000256" key="4">
    <source>
        <dbReference type="ARBA" id="ARBA00022833"/>
    </source>
</evidence>
<dbReference type="Pfam" id="PF07967">
    <property type="entry name" value="zf-C3HC"/>
    <property type="match status" value="1"/>
</dbReference>
<dbReference type="KEGG" id="blac:94350919"/>
<dbReference type="Proteomes" id="UP000294530">
    <property type="component" value="Unassembled WGS sequence"/>
</dbReference>
<evidence type="ECO:0000313" key="8">
    <source>
        <dbReference type="EMBL" id="TDH66462.1"/>
    </source>
</evidence>
<evidence type="ECO:0000256" key="2">
    <source>
        <dbReference type="ARBA" id="ARBA00022723"/>
    </source>
</evidence>
<keyword evidence="5" id="KW-0539">Nucleus</keyword>
<keyword evidence="4" id="KW-0862">Zinc</keyword>
<keyword evidence="3" id="KW-0863">Zinc-finger</keyword>
<gene>
    <name evidence="8" type="ORF">CCR75_007185</name>
</gene>
<dbReference type="GO" id="GO:0005634">
    <property type="term" value="C:nucleus"/>
    <property type="evidence" value="ECO:0007669"/>
    <property type="project" value="UniProtKB-SubCell"/>
</dbReference>
<evidence type="ECO:0000259" key="7">
    <source>
        <dbReference type="Pfam" id="PF08600"/>
    </source>
</evidence>
<reference evidence="8 9" key="1">
    <citation type="journal article" date="2021" name="Genome Biol.">
        <title>AFLAP: assembly-free linkage analysis pipeline using k-mers from genome sequencing data.</title>
        <authorList>
            <person name="Fletcher K."/>
            <person name="Zhang L."/>
            <person name="Gil J."/>
            <person name="Han R."/>
            <person name="Cavanaugh K."/>
            <person name="Michelmore R."/>
        </authorList>
    </citation>
    <scope>NUCLEOTIDE SEQUENCE [LARGE SCALE GENOMIC DNA]</scope>
    <source>
        <strain evidence="8 9">SF5</strain>
    </source>
</reference>
<keyword evidence="2" id="KW-0479">Metal-binding</keyword>
<evidence type="ECO:0000256" key="5">
    <source>
        <dbReference type="ARBA" id="ARBA00023242"/>
    </source>
</evidence>
<dbReference type="OrthoDB" id="614844at2759"/>
<sequence length="384" mass="42699">MDALLSSWYDATAPIDARVRENPLVFAFTGDISGLSDFKRFKNSESKSFKSVSRPWDHADFMARVSSFSIASWFAKPDLINPLECARYGFSNVGLDKLQCNCCKRFLCFKIDNKLSEEGVMNVSRIFAKQLTTGHTQLCPWRENPSPEAFAMLPIASKFQVYELFICQLKDVVAQMHKNAKLLKGMEDLKVAEAVATKILWEASKSDDTMSAMDTKTFAVRLSASVLSPDDTCVSPDVLVTAAFLFGSGWQFHGKDEKDVGILSCGSCNRQWQAFRVPGSNEVDAETNEYKAKRFKTEIAPAVDLLSQHRYFCPWITERKSTIGDVNAGSKLNMFVKLPGWKQYAQSLVFLGQLEGCALAAAPEKVKASDPVVSLETVRAVLSL</sequence>
<feature type="domain" description="NuBaID C-terminal" evidence="7">
    <location>
        <begin position="248"/>
        <end position="347"/>
    </location>
</feature>
<evidence type="ECO:0000256" key="1">
    <source>
        <dbReference type="ARBA" id="ARBA00004123"/>
    </source>
</evidence>
<keyword evidence="9" id="KW-1185">Reference proteome</keyword>